<evidence type="ECO:0000313" key="3">
    <source>
        <dbReference type="Proteomes" id="UP000027195"/>
    </source>
</evidence>
<gene>
    <name evidence="2" type="ORF">BOTBODRAFT_35093</name>
</gene>
<dbReference type="InParanoid" id="A0A067MIC3"/>
<accession>A0A067MIC3</accession>
<organism evidence="2 3">
    <name type="scientific">Botryobasidium botryosum (strain FD-172 SS1)</name>
    <dbReference type="NCBI Taxonomy" id="930990"/>
    <lineage>
        <taxon>Eukaryota</taxon>
        <taxon>Fungi</taxon>
        <taxon>Dikarya</taxon>
        <taxon>Basidiomycota</taxon>
        <taxon>Agaricomycotina</taxon>
        <taxon>Agaricomycetes</taxon>
        <taxon>Cantharellales</taxon>
        <taxon>Botryobasidiaceae</taxon>
        <taxon>Botryobasidium</taxon>
    </lineage>
</organism>
<dbReference type="InterPro" id="IPR038255">
    <property type="entry name" value="PBS_linker_sf"/>
</dbReference>
<dbReference type="AlphaFoldDB" id="A0A067MIC3"/>
<protein>
    <recommendedName>
        <fullName evidence="1">DUF4214 domain-containing protein</fullName>
    </recommendedName>
</protein>
<dbReference type="HOGENOM" id="CLU_756469_0_0_1"/>
<reference evidence="3" key="1">
    <citation type="journal article" date="2014" name="Proc. Natl. Acad. Sci. U.S.A.">
        <title>Extensive sampling of basidiomycete genomes demonstrates inadequacy of the white-rot/brown-rot paradigm for wood decay fungi.</title>
        <authorList>
            <person name="Riley R."/>
            <person name="Salamov A.A."/>
            <person name="Brown D.W."/>
            <person name="Nagy L.G."/>
            <person name="Floudas D."/>
            <person name="Held B.W."/>
            <person name="Levasseur A."/>
            <person name="Lombard V."/>
            <person name="Morin E."/>
            <person name="Otillar R."/>
            <person name="Lindquist E.A."/>
            <person name="Sun H."/>
            <person name="LaButti K.M."/>
            <person name="Schmutz J."/>
            <person name="Jabbour D."/>
            <person name="Luo H."/>
            <person name="Baker S.E."/>
            <person name="Pisabarro A.G."/>
            <person name="Walton J.D."/>
            <person name="Blanchette R.A."/>
            <person name="Henrissat B."/>
            <person name="Martin F."/>
            <person name="Cullen D."/>
            <person name="Hibbett D.S."/>
            <person name="Grigoriev I.V."/>
        </authorList>
    </citation>
    <scope>NUCLEOTIDE SEQUENCE [LARGE SCALE GENOMIC DNA]</scope>
    <source>
        <strain evidence="3">FD-172 SS1</strain>
    </source>
</reference>
<dbReference type="Proteomes" id="UP000027195">
    <property type="component" value="Unassembled WGS sequence"/>
</dbReference>
<dbReference type="OrthoDB" id="2912881at2759"/>
<dbReference type="Gene3D" id="1.10.3130.20">
    <property type="entry name" value="Phycobilisome linker domain"/>
    <property type="match status" value="4"/>
</dbReference>
<name>A0A067MIC3_BOTB1</name>
<keyword evidence="3" id="KW-1185">Reference proteome</keyword>
<dbReference type="EMBL" id="KL198056">
    <property type="protein sequence ID" value="KDQ11642.1"/>
    <property type="molecule type" value="Genomic_DNA"/>
</dbReference>
<feature type="domain" description="DUF4214" evidence="1">
    <location>
        <begin position="292"/>
        <end position="355"/>
    </location>
</feature>
<dbReference type="InterPro" id="IPR025282">
    <property type="entry name" value="DUF4214"/>
</dbReference>
<feature type="domain" description="DUF4214" evidence="1">
    <location>
        <begin position="174"/>
        <end position="235"/>
    </location>
</feature>
<evidence type="ECO:0000313" key="2">
    <source>
        <dbReference type="EMBL" id="KDQ11642.1"/>
    </source>
</evidence>
<evidence type="ECO:0000259" key="1">
    <source>
        <dbReference type="Pfam" id="PF13946"/>
    </source>
</evidence>
<dbReference type="Pfam" id="PF13946">
    <property type="entry name" value="DUF4214"/>
    <property type="match status" value="3"/>
</dbReference>
<proteinExistence type="predicted"/>
<feature type="domain" description="DUF4214" evidence="1">
    <location>
        <begin position="56"/>
        <end position="119"/>
    </location>
</feature>
<sequence>MRIERVIFSWDPRGGVSNYIRSLHKNILNRDADSQGVVDHYTQTAHESGLAAVIASLFCSPEYRARDLSPRETVRILYRSTLSREADTGGLKRHCQEMERGRSLEDTARAFLDSPEYRQRVQLGLAPDPQASCLADFIRNLYQNVLDRGAESQEVVDGHTRIAYDSGLVAAINGFFGSPEYRSKNHPVEETVKRLYRSILGREAEPSGLEHHVYEMNRGRSLETTIHVFIDSPEYRLRVQRGVVPDPQPNRVADFVKTLYRNILDRPAESWAVIAHHTNAVHERGLAAAIFGFFGSPEYRAKNLSTEETVKKLYRSILGREAEAGGLEHHVREINGGRSLETAVHVFVDSPEYRARARRGLVPSSL</sequence>